<dbReference type="SUPFAM" id="SSF81383">
    <property type="entry name" value="F-box domain"/>
    <property type="match status" value="1"/>
</dbReference>
<accession>A0AAD7F994</accession>
<dbReference type="InterPro" id="IPR001810">
    <property type="entry name" value="F-box_dom"/>
</dbReference>
<name>A0AAD7F994_9AGAR</name>
<evidence type="ECO:0000313" key="2">
    <source>
        <dbReference type="EMBL" id="KAJ7610145.1"/>
    </source>
</evidence>
<protein>
    <recommendedName>
        <fullName evidence="1">F-box domain-containing protein</fullName>
    </recommendedName>
</protein>
<dbReference type="Gene3D" id="1.20.1280.50">
    <property type="match status" value="1"/>
</dbReference>
<sequence length="271" mass="30611">MLHLLEEDVLYHILALLDVHTVLTLSSVNKALHVIASSRQTWLRIAWSLSARGLFDIPNTVQHLLRGTRFDFHRHGSAAVVSLACYKVVDRSYLSNYILVLPINLESRDPPIEFFRLEMDWNVPCCHQISGNFLACSLERGATRSGSILLLNWWTEEFIIFDCLPFPTGGFANYRISLSPAFALVPGYLFLARDCSPTGTGTRLEIYPISSLDAFWQPLNQLTRETPSECWAFVHSITVAPNHGYNYYSHHVSVSVAECVEQIAGWKGGRK</sequence>
<feature type="domain" description="F-box" evidence="1">
    <location>
        <begin position="1"/>
        <end position="45"/>
    </location>
</feature>
<organism evidence="2 3">
    <name type="scientific">Roridomyces roridus</name>
    <dbReference type="NCBI Taxonomy" id="1738132"/>
    <lineage>
        <taxon>Eukaryota</taxon>
        <taxon>Fungi</taxon>
        <taxon>Dikarya</taxon>
        <taxon>Basidiomycota</taxon>
        <taxon>Agaricomycotina</taxon>
        <taxon>Agaricomycetes</taxon>
        <taxon>Agaricomycetidae</taxon>
        <taxon>Agaricales</taxon>
        <taxon>Marasmiineae</taxon>
        <taxon>Mycenaceae</taxon>
        <taxon>Roridomyces</taxon>
    </lineage>
</organism>
<dbReference type="EMBL" id="JARKIF010000036">
    <property type="protein sequence ID" value="KAJ7610145.1"/>
    <property type="molecule type" value="Genomic_DNA"/>
</dbReference>
<keyword evidence="3" id="KW-1185">Reference proteome</keyword>
<proteinExistence type="predicted"/>
<dbReference type="CDD" id="cd09917">
    <property type="entry name" value="F-box_SF"/>
    <property type="match status" value="1"/>
</dbReference>
<gene>
    <name evidence="2" type="ORF">FB45DRAFT_1066332</name>
</gene>
<evidence type="ECO:0000313" key="3">
    <source>
        <dbReference type="Proteomes" id="UP001221142"/>
    </source>
</evidence>
<dbReference type="AlphaFoldDB" id="A0AAD7F994"/>
<dbReference type="InterPro" id="IPR036047">
    <property type="entry name" value="F-box-like_dom_sf"/>
</dbReference>
<comment type="caution">
    <text evidence="2">The sequence shown here is derived from an EMBL/GenBank/DDBJ whole genome shotgun (WGS) entry which is preliminary data.</text>
</comment>
<reference evidence="2" key="1">
    <citation type="submission" date="2023-03" db="EMBL/GenBank/DDBJ databases">
        <title>Massive genome expansion in bonnet fungi (Mycena s.s.) driven by repeated elements and novel gene families across ecological guilds.</title>
        <authorList>
            <consortium name="Lawrence Berkeley National Laboratory"/>
            <person name="Harder C.B."/>
            <person name="Miyauchi S."/>
            <person name="Viragh M."/>
            <person name="Kuo A."/>
            <person name="Thoen E."/>
            <person name="Andreopoulos B."/>
            <person name="Lu D."/>
            <person name="Skrede I."/>
            <person name="Drula E."/>
            <person name="Henrissat B."/>
            <person name="Morin E."/>
            <person name="Kohler A."/>
            <person name="Barry K."/>
            <person name="LaButti K."/>
            <person name="Morin E."/>
            <person name="Salamov A."/>
            <person name="Lipzen A."/>
            <person name="Mereny Z."/>
            <person name="Hegedus B."/>
            <person name="Baldrian P."/>
            <person name="Stursova M."/>
            <person name="Weitz H."/>
            <person name="Taylor A."/>
            <person name="Grigoriev I.V."/>
            <person name="Nagy L.G."/>
            <person name="Martin F."/>
            <person name="Kauserud H."/>
        </authorList>
    </citation>
    <scope>NUCLEOTIDE SEQUENCE</scope>
    <source>
        <strain evidence="2">9284</strain>
    </source>
</reference>
<evidence type="ECO:0000259" key="1">
    <source>
        <dbReference type="PROSITE" id="PS50181"/>
    </source>
</evidence>
<dbReference type="PROSITE" id="PS50181">
    <property type="entry name" value="FBOX"/>
    <property type="match status" value="1"/>
</dbReference>
<dbReference type="Proteomes" id="UP001221142">
    <property type="component" value="Unassembled WGS sequence"/>
</dbReference>